<gene>
    <name evidence="2" type="ORF">BRAN1462_LOCUS39046</name>
</gene>
<feature type="region of interest" description="Disordered" evidence="1">
    <location>
        <begin position="655"/>
        <end position="717"/>
    </location>
</feature>
<proteinExistence type="predicted"/>
<reference evidence="2" key="1">
    <citation type="submission" date="2021-01" db="EMBL/GenBank/DDBJ databases">
        <authorList>
            <person name="Corre E."/>
            <person name="Pelletier E."/>
            <person name="Niang G."/>
            <person name="Scheremetjew M."/>
            <person name="Finn R."/>
            <person name="Kale V."/>
            <person name="Holt S."/>
            <person name="Cochrane G."/>
            <person name="Meng A."/>
            <person name="Brown T."/>
            <person name="Cohen L."/>
        </authorList>
    </citation>
    <scope>NUCLEOTIDE SEQUENCE</scope>
    <source>
        <strain evidence="2">RCC3387</strain>
    </source>
</reference>
<dbReference type="InterPro" id="IPR015943">
    <property type="entry name" value="WD40/YVTN_repeat-like_dom_sf"/>
</dbReference>
<dbReference type="AlphaFoldDB" id="A0A7S2LEU0"/>
<dbReference type="EMBL" id="HBGW01061245">
    <property type="protein sequence ID" value="CAD9604292.1"/>
    <property type="molecule type" value="Transcribed_RNA"/>
</dbReference>
<sequence>MKPYADGLQVNGTSAHEVVGLGTASLPDAPLLVRDSPPDAALLNSSAVAAITQLLGAVAGAAASAAVGGKLVEGQDVQIRIVGMQDEPRNGIIGLGSCRPGEEWKESDSEPVEGFFCRFWRAQPEDTPWTVRTELGGPRPRLALGEAIREGSPDHGEFQLAASMFASETDLWYTSVRAVGFQVDRGFNFLRINQATDVDFNAQLPMGAAALLDSGSAALRVSTGFFEMIRRSMPGGCRRSSNLPHAHLECSCGSVRDFPSVTLSFEAAGNVRFWGLDGGAVLSDFDLGHGPGRTLTHMAVSPSQDRHYVVTADDDGVIRVHALKIDVKKEKRGATAAGGDSEKEHAKEPVTLSTNFTASFNLPTNPGGAARNLTSVLAIDRGSQSFVVTGDSIGGISVFFKNGTLKGRVRVTEDPGGVLGLVRAQGQTVLFFTAYSFGFFSTAQIDLQQPPCAGWNSPLFDIAVDPSSSSSKVILALSDGDILVFSTASGKSKSCDLTLKFPHVSTLPFKLHPFRGHIMALPILSPDTVQKAERVRDIFFFNMAAMGAGYGLAPSRVVALQASFQERHPTSFALTATSSAQDRGKSHIALQFEGTKGVELFELNLKPPQAPKAAGAEGAGGGGDTWSSVLDSFPKVGIFGVALVGVVMWNMRKVSSQQKRDKGGGLDDFDEELFRERLREHRERKAAEQAAGAPSGGGGSSDGDLGPKGADLGEQDD</sequence>
<dbReference type="InterPro" id="IPR011044">
    <property type="entry name" value="Quino_amine_DH_bsu"/>
</dbReference>
<evidence type="ECO:0000256" key="1">
    <source>
        <dbReference type="SAM" id="MobiDB-lite"/>
    </source>
</evidence>
<dbReference type="Gene3D" id="2.130.10.10">
    <property type="entry name" value="YVTN repeat-like/Quinoprotein amine dehydrogenase"/>
    <property type="match status" value="1"/>
</dbReference>
<accession>A0A7S2LEU0</accession>
<organism evidence="2">
    <name type="scientific">Zooxanthella nutricula</name>
    <dbReference type="NCBI Taxonomy" id="1333877"/>
    <lineage>
        <taxon>Eukaryota</taxon>
        <taxon>Sar</taxon>
        <taxon>Alveolata</taxon>
        <taxon>Dinophyceae</taxon>
        <taxon>Peridiniales</taxon>
        <taxon>Peridiniales incertae sedis</taxon>
        <taxon>Zooxanthella</taxon>
    </lineage>
</organism>
<name>A0A7S2LEU0_9DINO</name>
<feature type="compositionally biased region" description="Basic and acidic residues" evidence="1">
    <location>
        <begin position="672"/>
        <end position="687"/>
    </location>
</feature>
<protein>
    <submittedName>
        <fullName evidence="2">Uncharacterized protein</fullName>
    </submittedName>
</protein>
<dbReference type="SUPFAM" id="SSF50969">
    <property type="entry name" value="YVTN repeat-like/Quinoprotein amine dehydrogenase"/>
    <property type="match status" value="1"/>
</dbReference>
<evidence type="ECO:0000313" key="2">
    <source>
        <dbReference type="EMBL" id="CAD9604292.1"/>
    </source>
</evidence>